<evidence type="ECO:0000313" key="6">
    <source>
        <dbReference type="Proteomes" id="UP000199286"/>
    </source>
</evidence>
<sequence>MSSGGAGRLVAVVVTHDRLAALRVTLARLLAAPADALHAVVVVDNASTDGTAAWLAAQDDPRLRVHRLAVNGGGAGGFAAGMALAREAFDPDWIVVMDDDARPEPGALEAFHAANPGRWDAVAAAVYFPDGRICEMNRPSRNPFWHGRAFAATALRGRGGFHLPPGAYAAPDPVEIDVTSFVGFFVSRAGMDRAGLPDPGLFLYGDDGIYTLELRRAGGRMAFLPQVRFEHACGTFGSAQRGRFLPLWKVYYYHRNLLLLYRLAAGPVLFWPAAALVLPKWFAKARHHPASERRAFARLMARAVAHGLARRTGTAHGRVLGWARTPEPGDRKRPGG</sequence>
<keyword evidence="3 5" id="KW-0808">Transferase</keyword>
<feature type="domain" description="Glycosyltransferase 2-like" evidence="4">
    <location>
        <begin position="12"/>
        <end position="142"/>
    </location>
</feature>
<dbReference type="GO" id="GO:0016757">
    <property type="term" value="F:glycosyltransferase activity"/>
    <property type="evidence" value="ECO:0007669"/>
    <property type="project" value="UniProtKB-KW"/>
</dbReference>
<dbReference type="SUPFAM" id="SSF53448">
    <property type="entry name" value="Nucleotide-diphospho-sugar transferases"/>
    <property type="match status" value="1"/>
</dbReference>
<keyword evidence="2" id="KW-0328">Glycosyltransferase</keyword>
<evidence type="ECO:0000259" key="4">
    <source>
        <dbReference type="Pfam" id="PF00535"/>
    </source>
</evidence>
<dbReference type="InterPro" id="IPR001173">
    <property type="entry name" value="Glyco_trans_2-like"/>
</dbReference>
<reference evidence="5 6" key="1">
    <citation type="submission" date="2016-10" db="EMBL/GenBank/DDBJ databases">
        <authorList>
            <person name="de Groot N.N."/>
        </authorList>
    </citation>
    <scope>NUCLEOTIDE SEQUENCE [LARGE SCALE GENOMIC DNA]</scope>
    <source>
        <strain evidence="5 6">DSM 26880</strain>
    </source>
</reference>
<accession>A0A1H3N484</accession>
<dbReference type="AlphaFoldDB" id="A0A1H3N484"/>
<dbReference type="STRING" id="321339.SAMN05444340_12012"/>
<dbReference type="Gene3D" id="3.90.550.10">
    <property type="entry name" value="Spore Coat Polysaccharide Biosynthesis Protein SpsA, Chain A"/>
    <property type="match status" value="1"/>
</dbReference>
<evidence type="ECO:0000313" key="5">
    <source>
        <dbReference type="EMBL" id="SDY83510.1"/>
    </source>
</evidence>
<name>A0A1H3N484_9RHOB</name>
<keyword evidence="6" id="KW-1185">Reference proteome</keyword>
<evidence type="ECO:0000256" key="1">
    <source>
        <dbReference type="ARBA" id="ARBA00006739"/>
    </source>
</evidence>
<dbReference type="PANTHER" id="PTHR43179:SF12">
    <property type="entry name" value="GALACTOFURANOSYLTRANSFERASE GLFT2"/>
    <property type="match status" value="1"/>
</dbReference>
<dbReference type="OrthoDB" id="7665907at2"/>
<dbReference type="Pfam" id="PF00535">
    <property type="entry name" value="Glycos_transf_2"/>
    <property type="match status" value="1"/>
</dbReference>
<proteinExistence type="inferred from homology"/>
<gene>
    <name evidence="5" type="ORF">SAMN05444340_12012</name>
</gene>
<dbReference type="InterPro" id="IPR029044">
    <property type="entry name" value="Nucleotide-diphossugar_trans"/>
</dbReference>
<evidence type="ECO:0000256" key="3">
    <source>
        <dbReference type="ARBA" id="ARBA00022679"/>
    </source>
</evidence>
<protein>
    <submittedName>
        <fullName evidence="5">Glycosyltransferase, GT2 family</fullName>
    </submittedName>
</protein>
<organism evidence="5 6">
    <name type="scientific">Citreimonas salinaria</name>
    <dbReference type="NCBI Taxonomy" id="321339"/>
    <lineage>
        <taxon>Bacteria</taxon>
        <taxon>Pseudomonadati</taxon>
        <taxon>Pseudomonadota</taxon>
        <taxon>Alphaproteobacteria</taxon>
        <taxon>Rhodobacterales</taxon>
        <taxon>Roseobacteraceae</taxon>
        <taxon>Citreimonas</taxon>
    </lineage>
</organism>
<dbReference type="PANTHER" id="PTHR43179">
    <property type="entry name" value="RHAMNOSYLTRANSFERASE WBBL"/>
    <property type="match status" value="1"/>
</dbReference>
<dbReference type="RefSeq" id="WP_089885555.1">
    <property type="nucleotide sequence ID" value="NZ_FNPF01000020.1"/>
</dbReference>
<comment type="similarity">
    <text evidence="1">Belongs to the glycosyltransferase 2 family.</text>
</comment>
<dbReference type="EMBL" id="FNPF01000020">
    <property type="protein sequence ID" value="SDY83510.1"/>
    <property type="molecule type" value="Genomic_DNA"/>
</dbReference>
<dbReference type="Proteomes" id="UP000199286">
    <property type="component" value="Unassembled WGS sequence"/>
</dbReference>
<evidence type="ECO:0000256" key="2">
    <source>
        <dbReference type="ARBA" id="ARBA00022676"/>
    </source>
</evidence>